<dbReference type="Pfam" id="PF13637">
    <property type="entry name" value="Ank_4"/>
    <property type="match status" value="1"/>
</dbReference>
<dbReference type="InterPro" id="IPR036770">
    <property type="entry name" value="Ankyrin_rpt-contain_sf"/>
</dbReference>
<dbReference type="EMBL" id="JACHXD010000022">
    <property type="protein sequence ID" value="MBB3121967.1"/>
    <property type="molecule type" value="Genomic_DNA"/>
</dbReference>
<protein>
    <submittedName>
        <fullName evidence="4">Ankyrin repeat protein</fullName>
    </submittedName>
</protein>
<comment type="caution">
    <text evidence="4">The sequence shown here is derived from an EMBL/GenBank/DDBJ whole genome shotgun (WGS) entry which is preliminary data.</text>
</comment>
<organism evidence="4 5">
    <name type="scientific">Pseudoduganella violacea</name>
    <dbReference type="NCBI Taxonomy" id="1715466"/>
    <lineage>
        <taxon>Bacteria</taxon>
        <taxon>Pseudomonadati</taxon>
        <taxon>Pseudomonadota</taxon>
        <taxon>Betaproteobacteria</taxon>
        <taxon>Burkholderiales</taxon>
        <taxon>Oxalobacteraceae</taxon>
        <taxon>Telluria group</taxon>
        <taxon>Pseudoduganella</taxon>
    </lineage>
</organism>
<dbReference type="SMART" id="SM00248">
    <property type="entry name" value="ANK"/>
    <property type="match status" value="2"/>
</dbReference>
<dbReference type="AlphaFoldDB" id="A0A7W5BF41"/>
<dbReference type="Gene3D" id="1.25.40.20">
    <property type="entry name" value="Ankyrin repeat-containing domain"/>
    <property type="match status" value="1"/>
</dbReference>
<evidence type="ECO:0000313" key="5">
    <source>
        <dbReference type="Proteomes" id="UP000541535"/>
    </source>
</evidence>
<accession>A0A7W5BF41</accession>
<name>A0A7W5BF41_9BURK</name>
<feature type="repeat" description="ANK" evidence="3">
    <location>
        <begin position="64"/>
        <end position="96"/>
    </location>
</feature>
<dbReference type="RefSeq" id="WP_183443642.1">
    <property type="nucleotide sequence ID" value="NZ_JACHXD010000022.1"/>
</dbReference>
<dbReference type="PANTHER" id="PTHR24171">
    <property type="entry name" value="ANKYRIN REPEAT DOMAIN-CONTAINING PROTEIN 39-RELATED"/>
    <property type="match status" value="1"/>
</dbReference>
<dbReference type="SUPFAM" id="SSF48403">
    <property type="entry name" value="Ankyrin repeat"/>
    <property type="match status" value="1"/>
</dbReference>
<dbReference type="Proteomes" id="UP000541535">
    <property type="component" value="Unassembled WGS sequence"/>
</dbReference>
<reference evidence="4 5" key="1">
    <citation type="submission" date="2020-08" db="EMBL/GenBank/DDBJ databases">
        <title>Genomic Encyclopedia of Type Strains, Phase III (KMG-III): the genomes of soil and plant-associated and newly described type strains.</title>
        <authorList>
            <person name="Whitman W."/>
        </authorList>
    </citation>
    <scope>NUCLEOTIDE SEQUENCE [LARGE SCALE GENOMIC DNA]</scope>
    <source>
        <strain evidence="4 5">CECT 8897</strain>
    </source>
</reference>
<dbReference type="InterPro" id="IPR002110">
    <property type="entry name" value="Ankyrin_rpt"/>
</dbReference>
<dbReference type="PROSITE" id="PS50088">
    <property type="entry name" value="ANK_REPEAT"/>
    <property type="match status" value="2"/>
</dbReference>
<evidence type="ECO:0000256" key="1">
    <source>
        <dbReference type="ARBA" id="ARBA00022737"/>
    </source>
</evidence>
<gene>
    <name evidence="4" type="ORF">FHS03_005062</name>
</gene>
<proteinExistence type="predicted"/>
<keyword evidence="2 3" id="KW-0040">ANK repeat</keyword>
<keyword evidence="1" id="KW-0677">Repeat</keyword>
<keyword evidence="5" id="KW-1185">Reference proteome</keyword>
<evidence type="ECO:0000256" key="2">
    <source>
        <dbReference type="ARBA" id="ARBA00023043"/>
    </source>
</evidence>
<evidence type="ECO:0000256" key="3">
    <source>
        <dbReference type="PROSITE-ProRule" id="PRU00023"/>
    </source>
</evidence>
<sequence length="127" mass="13563">MKNDLSALLQQVSTLPEFAGRELDVNMRAVSGDLPVHAASAWQNKDAIDTLLAHGADINSVGGAGETPLFRVIREGSEEFLRFLLLRGANVAVQNADGVSPAEVAREVGDSGMVAIMDMLARRRHPA</sequence>
<feature type="repeat" description="ANK" evidence="3">
    <location>
        <begin position="31"/>
        <end position="63"/>
    </location>
</feature>
<dbReference type="PROSITE" id="PS50297">
    <property type="entry name" value="ANK_REP_REGION"/>
    <property type="match status" value="2"/>
</dbReference>
<evidence type="ECO:0000313" key="4">
    <source>
        <dbReference type="EMBL" id="MBB3121967.1"/>
    </source>
</evidence>